<feature type="compositionally biased region" description="Low complexity" evidence="1">
    <location>
        <begin position="786"/>
        <end position="800"/>
    </location>
</feature>
<keyword evidence="3" id="KW-1185">Reference proteome</keyword>
<protein>
    <submittedName>
        <fullName evidence="2">Uncharacterized protein</fullName>
    </submittedName>
</protein>
<feature type="compositionally biased region" description="Low complexity" evidence="1">
    <location>
        <begin position="232"/>
        <end position="251"/>
    </location>
</feature>
<feature type="region of interest" description="Disordered" evidence="1">
    <location>
        <begin position="1"/>
        <end position="114"/>
    </location>
</feature>
<feature type="compositionally biased region" description="Low complexity" evidence="1">
    <location>
        <begin position="543"/>
        <end position="553"/>
    </location>
</feature>
<feature type="compositionally biased region" description="Acidic residues" evidence="1">
    <location>
        <begin position="554"/>
        <end position="564"/>
    </location>
</feature>
<feature type="region of interest" description="Disordered" evidence="1">
    <location>
        <begin position="964"/>
        <end position="1014"/>
    </location>
</feature>
<feature type="compositionally biased region" description="Basic and acidic residues" evidence="1">
    <location>
        <begin position="866"/>
        <end position="882"/>
    </location>
</feature>
<feature type="compositionally biased region" description="Pro residues" evidence="1">
    <location>
        <begin position="375"/>
        <end position="389"/>
    </location>
</feature>
<feature type="compositionally biased region" description="Low complexity" evidence="1">
    <location>
        <begin position="726"/>
        <end position="741"/>
    </location>
</feature>
<sequence length="1041" mass="113891">MSKLAVLEATGSVVLTTMDETLAAQDGPAETEAEGSSDHQEAAPQDPATTADNDKVDQQQQEEDRMAFLEADTSHMTNSRKSLVDDDVDDDVKNPPAKTNSYPSTLTDSNDDHHRDLPVESDHCGGFEHDNHDNDDEDDVSLSLSIPSRFKVVQVPSSLPSSLNSSFVTYYDDHTIDDIRNMVLVDDDTHGTRSREVSLSPPRPCRGGVTTARKQQLQPWPPHLFKTPVTRNTSSESQPQPNNNNNTNTKSTPPPMPLEDALAQHNNNAQHERADSCPVRPMRGMSIGSASTLDSEHIKAVLLQQQQQQQQQQYNNQSSNTFPSMWEDSWTTFATLDNMSHHGPASVIMEEIEENPTSTTTDPQQLLLQFNRRSTPPPPPPMDPQPHPYSPQALQKQQQQQQQQQQQMKIPKRSSSVQSTLSQNKKKPPRRTSSRNSQYSAFSNMSSLDASVIRRISRSERINRLKRKSMQQQLLHQQISAFATVTSSLVPNTSKHSSASAASTDAGYNSLSSNSKLPERRPTKILPPDEEAEQEPKSFWGHSSSQLSLTSSSSDDDEDDDDDDKTAATAGNAPDDGADMTPRLPGRRHSASSMSLYEAEAAAIRLQEAHDLPLMAPLRRTSTFGSQTEFYLSHARGEDLIDDAGDNGNKNKRRGRKRPPVSSIHVPPQPEQSTTEPTAEDQVPKAPARQRSLPRPAAEPPKWLQYAKAAAAAKNSSDLLFDPDNSSQQPLSVLTTTSSSSDCIPSRPRRQTTLTKENLPKGMALRGDHDSNTENNSSGGEEKENTSLQASNSSLSISSQQGGGGHRRTNSADAAPNQPTRATSKSPRPPSPAVLMLAQSTSLGDSKELLLLSDGEQKSLERLLRNRESTKKKDGNKNDPLQHQEQPICETSSSSFSASALPQKPPTLDDRGRIGSVTSISTGATTECANNTRIATMGRRMPPGRHYTQGSSLRSAAASLKNRRFSDGSVNPGQDDLVAEAAAEEAAPPEESKARASTDAPIMSSDTPMMSPSSEFEQLKLLNEDTMRDLSEHLMECMNVD</sequence>
<feature type="compositionally biased region" description="Polar residues" evidence="1">
    <location>
        <begin position="506"/>
        <end position="516"/>
    </location>
</feature>
<dbReference type="EMBL" id="CAICTM010002603">
    <property type="protein sequence ID" value="CAB9529731.1"/>
    <property type="molecule type" value="Genomic_DNA"/>
</dbReference>
<reference evidence="2" key="1">
    <citation type="submission" date="2020-06" db="EMBL/GenBank/DDBJ databases">
        <authorList>
            <consortium name="Plant Systems Biology data submission"/>
        </authorList>
    </citation>
    <scope>NUCLEOTIDE SEQUENCE</scope>
    <source>
        <strain evidence="2">D6</strain>
    </source>
</reference>
<accession>A0A9N8EYR4</accession>
<feature type="region of interest" description="Disordered" evidence="1">
    <location>
        <begin position="491"/>
        <end position="595"/>
    </location>
</feature>
<comment type="caution">
    <text evidence="2">The sequence shown here is derived from an EMBL/GenBank/DDBJ whole genome shotgun (WGS) entry which is preliminary data.</text>
</comment>
<evidence type="ECO:0000256" key="1">
    <source>
        <dbReference type="SAM" id="MobiDB-lite"/>
    </source>
</evidence>
<evidence type="ECO:0000313" key="2">
    <source>
        <dbReference type="EMBL" id="CAB9529731.1"/>
    </source>
</evidence>
<feature type="compositionally biased region" description="Polar residues" evidence="1">
    <location>
        <begin position="413"/>
        <end position="423"/>
    </location>
</feature>
<feature type="non-terminal residue" evidence="2">
    <location>
        <position position="1041"/>
    </location>
</feature>
<feature type="compositionally biased region" description="Low complexity" evidence="1">
    <location>
        <begin position="1001"/>
        <end position="1014"/>
    </location>
</feature>
<dbReference type="AlphaFoldDB" id="A0A9N8EYR4"/>
<feature type="compositionally biased region" description="Basic residues" evidence="1">
    <location>
        <begin position="650"/>
        <end position="659"/>
    </location>
</feature>
<organism evidence="2 3">
    <name type="scientific">Seminavis robusta</name>
    <dbReference type="NCBI Taxonomy" id="568900"/>
    <lineage>
        <taxon>Eukaryota</taxon>
        <taxon>Sar</taxon>
        <taxon>Stramenopiles</taxon>
        <taxon>Ochrophyta</taxon>
        <taxon>Bacillariophyta</taxon>
        <taxon>Bacillariophyceae</taxon>
        <taxon>Bacillariophycidae</taxon>
        <taxon>Naviculales</taxon>
        <taxon>Naviculaceae</taxon>
        <taxon>Seminavis</taxon>
    </lineage>
</organism>
<dbReference type="Proteomes" id="UP001153069">
    <property type="component" value="Unassembled WGS sequence"/>
</dbReference>
<feature type="region of interest" description="Disordered" evidence="1">
    <location>
        <begin position="866"/>
        <end position="920"/>
    </location>
</feature>
<gene>
    <name evidence="2" type="ORF">SEMRO_2605_G332400.1</name>
</gene>
<feature type="compositionally biased region" description="Basic and acidic residues" evidence="1">
    <location>
        <begin position="52"/>
        <end position="67"/>
    </location>
</feature>
<name>A0A9N8EYR4_9STRA</name>
<feature type="compositionally biased region" description="Polar residues" evidence="1">
    <location>
        <begin position="97"/>
        <end position="108"/>
    </location>
</feature>
<feature type="compositionally biased region" description="Polar residues" evidence="1">
    <location>
        <begin position="817"/>
        <end position="826"/>
    </location>
</feature>
<feature type="region of interest" description="Disordered" evidence="1">
    <location>
        <begin position="191"/>
        <end position="288"/>
    </location>
</feature>
<feature type="compositionally biased region" description="Basic residues" evidence="1">
    <location>
        <begin position="424"/>
        <end position="433"/>
    </location>
</feature>
<feature type="region of interest" description="Disordered" evidence="1">
    <location>
        <begin position="370"/>
        <end position="442"/>
    </location>
</feature>
<evidence type="ECO:0000313" key="3">
    <source>
        <dbReference type="Proteomes" id="UP001153069"/>
    </source>
</evidence>
<feature type="region of interest" description="Disordered" evidence="1">
    <location>
        <begin position="634"/>
        <end position="833"/>
    </location>
</feature>
<feature type="compositionally biased region" description="Low complexity" evidence="1">
    <location>
        <begin position="395"/>
        <end position="407"/>
    </location>
</feature>
<proteinExistence type="predicted"/>